<dbReference type="Pfam" id="PF11391">
    <property type="entry name" value="DUF2798"/>
    <property type="match status" value="1"/>
</dbReference>
<evidence type="ECO:0000313" key="3">
    <source>
        <dbReference type="Proteomes" id="UP000283255"/>
    </source>
</evidence>
<keyword evidence="3" id="KW-1185">Reference proteome</keyword>
<dbReference type="EMBL" id="QZCH01000001">
    <property type="protein sequence ID" value="RJG51167.1"/>
    <property type="molecule type" value="Genomic_DNA"/>
</dbReference>
<comment type="caution">
    <text evidence="2">The sequence shown here is derived from an EMBL/GenBank/DDBJ whole genome shotgun (WGS) entry which is preliminary data.</text>
</comment>
<evidence type="ECO:0000313" key="2">
    <source>
        <dbReference type="EMBL" id="RJG51167.1"/>
    </source>
</evidence>
<keyword evidence="1" id="KW-0472">Membrane</keyword>
<dbReference type="InterPro" id="IPR021529">
    <property type="entry name" value="DUF2798"/>
</dbReference>
<reference evidence="2 3" key="1">
    <citation type="submission" date="2018-09" db="EMBL/GenBank/DDBJ databases">
        <authorList>
            <person name="Wang F."/>
        </authorList>
    </citation>
    <scope>NUCLEOTIDE SEQUENCE [LARGE SCALE GENOMIC DNA]</scope>
    <source>
        <strain evidence="2 3">PLHSC7-2</strain>
    </source>
</reference>
<sequence length="61" mass="6668">MPLLMETCMAFTSAYHNIGIENHTEFISAWGDGALSALPVVLALMITVSMAIKPKVEKFLN</sequence>
<keyword evidence="1" id="KW-0812">Transmembrane</keyword>
<protein>
    <submittedName>
        <fullName evidence="2">DUF2798 domain-containing protein</fullName>
    </submittedName>
</protein>
<dbReference type="RefSeq" id="WP_119908715.1">
    <property type="nucleotide sequence ID" value="NZ_QZCH01000001.1"/>
</dbReference>
<organism evidence="2 3">
    <name type="scientific">Motilimonas pumila</name>
    <dbReference type="NCBI Taxonomy" id="2303987"/>
    <lineage>
        <taxon>Bacteria</taxon>
        <taxon>Pseudomonadati</taxon>
        <taxon>Pseudomonadota</taxon>
        <taxon>Gammaproteobacteria</taxon>
        <taxon>Alteromonadales</taxon>
        <taxon>Alteromonadales genera incertae sedis</taxon>
        <taxon>Motilimonas</taxon>
    </lineage>
</organism>
<feature type="transmembrane region" description="Helical" evidence="1">
    <location>
        <begin position="33"/>
        <end position="52"/>
    </location>
</feature>
<accession>A0A418YJK2</accession>
<name>A0A418YJK2_9GAMM</name>
<evidence type="ECO:0000256" key="1">
    <source>
        <dbReference type="SAM" id="Phobius"/>
    </source>
</evidence>
<keyword evidence="1" id="KW-1133">Transmembrane helix</keyword>
<proteinExistence type="predicted"/>
<dbReference type="Proteomes" id="UP000283255">
    <property type="component" value="Unassembled WGS sequence"/>
</dbReference>
<gene>
    <name evidence="2" type="ORF">D1Z90_00030</name>
</gene>
<dbReference type="AlphaFoldDB" id="A0A418YJK2"/>
<reference evidence="2 3" key="2">
    <citation type="submission" date="2019-01" db="EMBL/GenBank/DDBJ databases">
        <title>Motilimonas pumilus sp. nov., isolated from the gut of sea cucumber (Apostichopus japonicus).</title>
        <authorList>
            <person name="Wang F.-Q."/>
            <person name="Ren L.-H."/>
            <person name="Lin Y.-W."/>
            <person name="Sun G.-H."/>
            <person name="Du Z.-J."/>
            <person name="Zhao J.-X."/>
            <person name="Liu X.-J."/>
            <person name="Liu L.-J."/>
        </authorList>
    </citation>
    <scope>NUCLEOTIDE SEQUENCE [LARGE SCALE GENOMIC DNA]</scope>
    <source>
        <strain evidence="2 3">PLHSC7-2</strain>
    </source>
</reference>